<dbReference type="Proteomes" id="UP000663879">
    <property type="component" value="Unassembled WGS sequence"/>
</dbReference>
<protein>
    <submittedName>
        <fullName evidence="2">Uncharacterized protein</fullName>
    </submittedName>
</protein>
<dbReference type="EMBL" id="CAJNOC010002111">
    <property type="protein sequence ID" value="CAF0913050.1"/>
    <property type="molecule type" value="Genomic_DNA"/>
</dbReference>
<name>A0A814AI10_9BILA</name>
<evidence type="ECO:0000256" key="1">
    <source>
        <dbReference type="SAM" id="MobiDB-lite"/>
    </source>
</evidence>
<comment type="caution">
    <text evidence="2">The sequence shown here is derived from an EMBL/GenBank/DDBJ whole genome shotgun (WGS) entry which is preliminary data.</text>
</comment>
<evidence type="ECO:0000313" key="3">
    <source>
        <dbReference type="Proteomes" id="UP000663879"/>
    </source>
</evidence>
<reference evidence="2" key="1">
    <citation type="submission" date="2021-02" db="EMBL/GenBank/DDBJ databases">
        <authorList>
            <person name="Nowell W R."/>
        </authorList>
    </citation>
    <scope>NUCLEOTIDE SEQUENCE</scope>
    <source>
        <strain evidence="2">Ploen Becks lab</strain>
    </source>
</reference>
<dbReference type="OrthoDB" id="10151960at2759"/>
<accession>A0A814AI10</accession>
<dbReference type="AlphaFoldDB" id="A0A814AI10"/>
<evidence type="ECO:0000313" key="2">
    <source>
        <dbReference type="EMBL" id="CAF0913050.1"/>
    </source>
</evidence>
<keyword evidence="3" id="KW-1185">Reference proteome</keyword>
<feature type="region of interest" description="Disordered" evidence="1">
    <location>
        <begin position="59"/>
        <end position="83"/>
    </location>
</feature>
<gene>
    <name evidence="2" type="ORF">OXX778_LOCUS12004</name>
</gene>
<sequence length="83" mass="9677">MIDRQYEISYTRNKLYVINDAILLNQKQMLKDKEISVDTYVKYGIQTFDFSKIEAKLKENDNADDNSEAESIISNYSSSHESD</sequence>
<feature type="compositionally biased region" description="Low complexity" evidence="1">
    <location>
        <begin position="69"/>
        <end position="83"/>
    </location>
</feature>
<organism evidence="2 3">
    <name type="scientific">Brachionus calyciflorus</name>
    <dbReference type="NCBI Taxonomy" id="104777"/>
    <lineage>
        <taxon>Eukaryota</taxon>
        <taxon>Metazoa</taxon>
        <taxon>Spiralia</taxon>
        <taxon>Gnathifera</taxon>
        <taxon>Rotifera</taxon>
        <taxon>Eurotatoria</taxon>
        <taxon>Monogononta</taxon>
        <taxon>Pseudotrocha</taxon>
        <taxon>Ploima</taxon>
        <taxon>Brachionidae</taxon>
        <taxon>Brachionus</taxon>
    </lineage>
</organism>
<proteinExistence type="predicted"/>